<feature type="transmembrane region" description="Helical" evidence="1">
    <location>
        <begin position="61"/>
        <end position="82"/>
    </location>
</feature>
<accession>A0A381XDC0</accession>
<keyword evidence="1" id="KW-0812">Transmembrane</keyword>
<keyword evidence="1" id="KW-1133">Transmembrane helix</keyword>
<feature type="transmembrane region" description="Helical" evidence="1">
    <location>
        <begin position="135"/>
        <end position="152"/>
    </location>
</feature>
<sequence length="155" mass="18377">MDTFSHALWGRGLFGFREYPKWALFWGAAPDLFSFGIYLLIRIVTFDFSFDRPPIDSIPEWVYVNYDISHSFVSACIVIGMVWRINKPFAFAMLGWPFHICLDFPFHSKDFFPTKLIWPISDFSFDGIPWDRPEIWLPNIAGIAILYLWRHFQKK</sequence>
<name>A0A381XDC0_9ZZZZ</name>
<protein>
    <recommendedName>
        <fullName evidence="3">Phospholipase C/D domain-containing protein</fullName>
    </recommendedName>
</protein>
<reference evidence="2" key="1">
    <citation type="submission" date="2018-05" db="EMBL/GenBank/DDBJ databases">
        <authorList>
            <person name="Lanie J.A."/>
            <person name="Ng W.-L."/>
            <person name="Kazmierczak K.M."/>
            <person name="Andrzejewski T.M."/>
            <person name="Davidsen T.M."/>
            <person name="Wayne K.J."/>
            <person name="Tettelin H."/>
            <person name="Glass J.I."/>
            <person name="Rusch D."/>
            <person name="Podicherti R."/>
            <person name="Tsui H.-C.T."/>
            <person name="Winkler M.E."/>
        </authorList>
    </citation>
    <scope>NUCLEOTIDE SEQUENCE</scope>
</reference>
<organism evidence="2">
    <name type="scientific">marine metagenome</name>
    <dbReference type="NCBI Taxonomy" id="408172"/>
    <lineage>
        <taxon>unclassified sequences</taxon>
        <taxon>metagenomes</taxon>
        <taxon>ecological metagenomes</taxon>
    </lineage>
</organism>
<evidence type="ECO:0008006" key="3">
    <source>
        <dbReference type="Google" id="ProtNLM"/>
    </source>
</evidence>
<gene>
    <name evidence="2" type="ORF">METZ01_LOCUS115464</name>
</gene>
<proteinExistence type="predicted"/>
<keyword evidence="1" id="KW-0472">Membrane</keyword>
<dbReference type="AlphaFoldDB" id="A0A381XDC0"/>
<evidence type="ECO:0000313" key="2">
    <source>
        <dbReference type="EMBL" id="SVA62610.1"/>
    </source>
</evidence>
<feature type="transmembrane region" description="Helical" evidence="1">
    <location>
        <begin position="21"/>
        <end position="41"/>
    </location>
</feature>
<evidence type="ECO:0000256" key="1">
    <source>
        <dbReference type="SAM" id="Phobius"/>
    </source>
</evidence>
<dbReference type="EMBL" id="UINC01014729">
    <property type="protein sequence ID" value="SVA62610.1"/>
    <property type="molecule type" value="Genomic_DNA"/>
</dbReference>